<accession>A0A7T3R0K6</accession>
<evidence type="ECO:0000313" key="1">
    <source>
        <dbReference type="EMBL" id="QPZ88388.1"/>
    </source>
</evidence>
<protein>
    <submittedName>
        <fullName evidence="1">Uncharacterized protein</fullName>
    </submittedName>
</protein>
<sequence length="461" mass="54130">MEQLANHIDEETESQATEPPSDVYVEWLHDYSTRCSQLSIHGRLEEARTHYTHPEQLYPDYLDMIDEWRYGEDYRYDDFTRAFIYAAAYNRRVMTCHEGHLHTLALWKRGETEPQHVTFVDDPGGRYINACWIQTIHQEVKDLKNILEFPMAAHLPKIYYRITSDLYAWRLHNHEVEGRNPNQMFQSIWWDRDIRGRTSKESARVESQLPQFHQGKIAHERLAEERIPAVARYFLTNEEVINYHGFHNLWKIFYARRHELLSFVNKLRKRLAEYLKDIEPNSIDLAMKHCQFCSAIASSLSTFGIYAGLPGMGKSYAQNHNLIVGFDTDLIGIGYSWRDYSFILKARIPIITNQPALFLGSGAKITVLLSDREIRKDRRGRPMGSNRSVYALRELHPDQIVIIKTEPLAFFSQLVHTAEMVQHQQAQLSNQLFNPNPKRNVNIPEDWNATYNRRLRLLVRA</sequence>
<proteinExistence type="predicted"/>
<reference evidence="1" key="1">
    <citation type="journal article" date="2020" name="Viruses">
        <title>Soybean Thrips (Thysanoptera: Thripidae) Harbor Highly Diverse Populations of Arthropod, Fungal and Plant Viruses.</title>
        <authorList>
            <person name="Thekke-Veetil T."/>
            <person name="Lagos-Kutz D."/>
            <person name="McCoppin N.K."/>
            <person name="Hartman G.L."/>
            <person name="Ju H.K."/>
            <person name="Lim H.S."/>
            <person name="Domier L.L."/>
        </authorList>
    </citation>
    <scope>NUCLEOTIDE SEQUENCE</scope>
    <source>
        <strain evidence="1">STN1PV11</strain>
    </source>
</reference>
<name>A0A7T3R0K6_9VIRU</name>
<organism evidence="1">
    <name type="scientific">Soybean thrips partiti-like virus 11</name>
    <dbReference type="NCBI Taxonomy" id="2796573"/>
    <lineage>
        <taxon>Viruses</taxon>
        <taxon>Riboviria</taxon>
        <taxon>Orthornavirae</taxon>
        <taxon>Pisuviricota</taxon>
        <taxon>Duplopiviricetes</taxon>
        <taxon>Durnavirales</taxon>
        <taxon>Partitiviridae</taxon>
    </lineage>
</organism>
<dbReference type="EMBL" id="MW023860">
    <property type="protein sequence ID" value="QPZ88388.1"/>
    <property type="molecule type" value="Genomic_RNA"/>
</dbReference>